<dbReference type="Proteomes" id="UP000626109">
    <property type="component" value="Unassembled WGS sequence"/>
</dbReference>
<feature type="region of interest" description="Disordered" evidence="1">
    <location>
        <begin position="449"/>
        <end position="475"/>
    </location>
</feature>
<protein>
    <recommendedName>
        <fullName evidence="4">Ubiquitin-like domain-containing protein</fullName>
    </recommendedName>
</protein>
<feature type="region of interest" description="Disordered" evidence="1">
    <location>
        <begin position="39"/>
        <end position="58"/>
    </location>
</feature>
<feature type="compositionally biased region" description="Pro residues" evidence="1">
    <location>
        <begin position="673"/>
        <end position="684"/>
    </location>
</feature>
<feature type="region of interest" description="Disordered" evidence="1">
    <location>
        <begin position="658"/>
        <end position="684"/>
    </location>
</feature>
<dbReference type="EMBL" id="CAJNNW010036042">
    <property type="protein sequence ID" value="CAE8731645.1"/>
    <property type="molecule type" value="Genomic_DNA"/>
</dbReference>
<feature type="compositionally biased region" description="Pro residues" evidence="1">
    <location>
        <begin position="464"/>
        <end position="475"/>
    </location>
</feature>
<evidence type="ECO:0000313" key="3">
    <source>
        <dbReference type="Proteomes" id="UP000626109"/>
    </source>
</evidence>
<name>A0A813LLP8_POLGL</name>
<evidence type="ECO:0000256" key="1">
    <source>
        <dbReference type="SAM" id="MobiDB-lite"/>
    </source>
</evidence>
<proteinExistence type="predicted"/>
<organism evidence="2 3">
    <name type="scientific">Polarella glacialis</name>
    <name type="common">Dinoflagellate</name>
    <dbReference type="NCBI Taxonomy" id="89957"/>
    <lineage>
        <taxon>Eukaryota</taxon>
        <taxon>Sar</taxon>
        <taxon>Alveolata</taxon>
        <taxon>Dinophyceae</taxon>
        <taxon>Suessiales</taxon>
        <taxon>Suessiaceae</taxon>
        <taxon>Polarella</taxon>
    </lineage>
</organism>
<dbReference type="AlphaFoldDB" id="A0A813LLP8"/>
<evidence type="ECO:0008006" key="4">
    <source>
        <dbReference type="Google" id="ProtNLM"/>
    </source>
</evidence>
<feature type="compositionally biased region" description="Low complexity" evidence="1">
    <location>
        <begin position="236"/>
        <end position="247"/>
    </location>
</feature>
<feature type="compositionally biased region" description="Polar residues" evidence="1">
    <location>
        <begin position="659"/>
        <end position="669"/>
    </location>
</feature>
<dbReference type="CDD" id="cd17039">
    <property type="entry name" value="Ubl_ubiquitin_like"/>
    <property type="match status" value="2"/>
</dbReference>
<comment type="caution">
    <text evidence="2">The sequence shown here is derived from an EMBL/GenBank/DDBJ whole genome shotgun (WGS) entry which is preliminary data.</text>
</comment>
<feature type="compositionally biased region" description="Polar residues" evidence="1">
    <location>
        <begin position="450"/>
        <end position="460"/>
    </location>
</feature>
<feature type="region of interest" description="Disordered" evidence="1">
    <location>
        <begin position="216"/>
        <end position="249"/>
    </location>
</feature>
<reference evidence="2" key="1">
    <citation type="submission" date="2021-02" db="EMBL/GenBank/DDBJ databases">
        <authorList>
            <person name="Dougan E. K."/>
            <person name="Rhodes N."/>
            <person name="Thang M."/>
            <person name="Chan C."/>
        </authorList>
    </citation>
    <scope>NUCLEOTIDE SEQUENCE</scope>
</reference>
<gene>
    <name evidence="2" type="ORF">PGLA2088_LOCUS46096</name>
</gene>
<feature type="non-terminal residue" evidence="2">
    <location>
        <position position="1"/>
    </location>
</feature>
<sequence>EQSRTGSTAGVVLQAFAAYPKGGVPKSASVSDFDPKFQAATEIPSGDQRSEEKFPPGTNGSVQDWFYCRSGSSGVCRLSKGWGDQSRTGSTAGVVRQAFAAYPKGGVTRLAARWEFRASSAPKPQSVEGGVQATLTQNSRPKPQSVEGGVQANLTQHSRRKRAKVWTTHQGAPHNTGNVGWGAKLSSTQGVGVPLRADSVKPLGVLKALGVAQPPGGTARRGLCQTTGGTQDWGRRSLLGGSPRGWGTAPRGLCQTTGGSQGIGGGAAFWGYRSSRTLTNRWRYSRHWGWRSLLGVSLRAVLHPLLGGGEREGGGIVAGFVAARGRSVQPGGESTQGVDQSRTGSTAGVVRQAFAAYPKGGVKQAGSTRLFASPFNAQLPLGMAQSGASWHLQKHGSDTVLHLAASSTSSAQRSLVARRGHLTGRIYAVKTRNGLLQPGQTLASMEAERQSLNASIQSERQPLKQPPPSEAPPRPLAVRKLGKVTIIYAETMERLEIDVSAKTHVDELKQRVFEAMGLPIDRQCVRRQENLLGRLCGGGVFGSYVVELIAAKAQVDASDVEGPGSSESSSVKQAGSTRLFASPFNAQLPLGMAQSGASWHLQKHGSDTVLHLAASSTSSAQRSLVARRGHLTGRIYAVKTRNGLLQPGQTLASMEAERQSLNASIQSERQPLKQPPPSEAPPRPLAVRKLGKVTIIYAETMERLEIDVSAKTHVDELKQRVFEAMGLPIDRQCIRRQDNG</sequence>
<accession>A0A813LLP8</accession>
<evidence type="ECO:0000313" key="2">
    <source>
        <dbReference type="EMBL" id="CAE8731645.1"/>
    </source>
</evidence>